<organism evidence="1 2">
    <name type="scientific">Acidithiobacillus ferrivorans</name>
    <dbReference type="NCBI Taxonomy" id="160808"/>
    <lineage>
        <taxon>Bacteria</taxon>
        <taxon>Pseudomonadati</taxon>
        <taxon>Pseudomonadota</taxon>
        <taxon>Acidithiobacillia</taxon>
        <taxon>Acidithiobacillales</taxon>
        <taxon>Acidithiobacillaceae</taxon>
        <taxon>Acidithiobacillus</taxon>
    </lineage>
</organism>
<name>A0ABY1MRF2_9PROT</name>
<reference evidence="1 2" key="1">
    <citation type="submission" date="2017-03" db="EMBL/GenBank/DDBJ databases">
        <authorList>
            <person name="Regsiter A."/>
            <person name="William W."/>
        </authorList>
    </citation>
    <scope>NUCLEOTIDE SEQUENCE [LARGE SCALE GENOMIC DNA]</scope>
    <source>
        <strain evidence="1">PRJEB5721</strain>
    </source>
</reference>
<dbReference type="Proteomes" id="UP000193925">
    <property type="component" value="Chromosome AFERRI"/>
</dbReference>
<evidence type="ECO:0000313" key="1">
    <source>
        <dbReference type="EMBL" id="SMH66176.1"/>
    </source>
</evidence>
<sequence length="69" mass="7405">MTFTHVCKDYLQQTRLPRSGWDAPGFVSDGATVFPGRYPYGKVHLLMGICKKYGGDRQAGGAVGLGGDV</sequence>
<keyword evidence="2" id="KW-1185">Reference proteome</keyword>
<protein>
    <submittedName>
        <fullName evidence="1">Uncharacterized protein</fullName>
    </submittedName>
</protein>
<gene>
    <name evidence="1" type="ORF">AFERRI_20965</name>
</gene>
<dbReference type="EMBL" id="LT841305">
    <property type="protein sequence ID" value="SMH66176.1"/>
    <property type="molecule type" value="Genomic_DNA"/>
</dbReference>
<proteinExistence type="predicted"/>
<evidence type="ECO:0000313" key="2">
    <source>
        <dbReference type="Proteomes" id="UP000193925"/>
    </source>
</evidence>
<accession>A0ABY1MRF2</accession>